<dbReference type="PIRSF" id="PIRSF039073">
    <property type="entry name" value="BRR2"/>
    <property type="match status" value="1"/>
</dbReference>
<dbReference type="Proteomes" id="UP001195914">
    <property type="component" value="Unassembled WGS sequence"/>
</dbReference>
<dbReference type="Gene3D" id="3.40.50.300">
    <property type="entry name" value="P-loop containing nucleotide triphosphate hydrolases"/>
    <property type="match status" value="4"/>
</dbReference>
<dbReference type="GO" id="GO:0016787">
    <property type="term" value="F:hydrolase activity"/>
    <property type="evidence" value="ECO:0007669"/>
    <property type="project" value="UniProtKB-KW"/>
</dbReference>
<dbReference type="InterPro" id="IPR014756">
    <property type="entry name" value="Ig_E-set"/>
</dbReference>
<feature type="domain" description="Helicase ATP-binding" evidence="9">
    <location>
        <begin position="509"/>
        <end position="689"/>
    </location>
</feature>
<evidence type="ECO:0000256" key="7">
    <source>
        <dbReference type="ARBA" id="ARBA00034541"/>
    </source>
</evidence>
<dbReference type="CDD" id="cd18795">
    <property type="entry name" value="SF2_C_Ski2"/>
    <property type="match status" value="1"/>
</dbReference>
<evidence type="ECO:0000256" key="1">
    <source>
        <dbReference type="ARBA" id="ARBA00010140"/>
    </source>
</evidence>
<dbReference type="FunFam" id="1.10.10.10:FF:000024">
    <property type="entry name" value="U5 small nuclear ribonucleoprotein helicase"/>
    <property type="match status" value="1"/>
</dbReference>
<dbReference type="InterPro" id="IPR035892">
    <property type="entry name" value="C2_domain_sf"/>
</dbReference>
<evidence type="ECO:0000259" key="9">
    <source>
        <dbReference type="PROSITE" id="PS51192"/>
    </source>
</evidence>
<feature type="domain" description="Helicase C-terminal" evidence="10">
    <location>
        <begin position="700"/>
        <end position="917"/>
    </location>
</feature>
<keyword evidence="12" id="KW-1185">Reference proteome</keyword>
<feature type="region of interest" description="Disordered" evidence="8">
    <location>
        <begin position="55"/>
        <end position="78"/>
    </location>
</feature>
<evidence type="ECO:0000259" key="10">
    <source>
        <dbReference type="PROSITE" id="PS51194"/>
    </source>
</evidence>
<dbReference type="InterPro" id="IPR057842">
    <property type="entry name" value="WH_MER3"/>
</dbReference>
<dbReference type="InterPro" id="IPR036388">
    <property type="entry name" value="WH-like_DNA-bd_sf"/>
</dbReference>
<dbReference type="Pfam" id="PF23445">
    <property type="entry name" value="WHD_SNRNP200"/>
    <property type="match status" value="2"/>
</dbReference>
<dbReference type="SMART" id="SM00490">
    <property type="entry name" value="HELICc"/>
    <property type="match status" value="1"/>
</dbReference>
<reference evidence="11" key="2">
    <citation type="submission" date="2021-05" db="EMBL/GenBank/DDBJ databases">
        <authorList>
            <person name="Pain A."/>
        </authorList>
    </citation>
    <scope>NUCLEOTIDE SEQUENCE</scope>
    <source>
        <strain evidence="11">1802A</strain>
    </source>
</reference>
<keyword evidence="4" id="KW-0378">Hydrolase</keyword>
<dbReference type="PROSITE" id="PS51194">
    <property type="entry name" value="HELICASE_CTER"/>
    <property type="match status" value="1"/>
</dbReference>
<dbReference type="PANTHER" id="PTHR47961">
    <property type="entry name" value="DNA POLYMERASE THETA, PUTATIVE (AFU_ORTHOLOGUE AFUA_1G05260)-RELATED"/>
    <property type="match status" value="1"/>
</dbReference>
<dbReference type="Gene3D" id="1.10.3380.10">
    <property type="entry name" value="Sec63 N-terminal domain-like domain"/>
    <property type="match status" value="2"/>
</dbReference>
<dbReference type="GO" id="GO:0005524">
    <property type="term" value="F:ATP binding"/>
    <property type="evidence" value="ECO:0007669"/>
    <property type="project" value="UniProtKB-KW"/>
</dbReference>
<dbReference type="FunFam" id="3.40.50.300:FF:003287">
    <property type="entry name" value="U5 small nuclear ribonucleoprotein 200 kDa helicase"/>
    <property type="match status" value="1"/>
</dbReference>
<dbReference type="SMART" id="SM00973">
    <property type="entry name" value="Sec63"/>
    <property type="match status" value="2"/>
</dbReference>
<keyword evidence="6" id="KW-0067">ATP-binding</keyword>
<accession>A0AAD9G855</accession>
<dbReference type="EMBL" id="JAHBMH010000073">
    <property type="protein sequence ID" value="KAK1933540.1"/>
    <property type="molecule type" value="Genomic_DNA"/>
</dbReference>
<dbReference type="SUPFAM" id="SSF81296">
    <property type="entry name" value="E set domains"/>
    <property type="match status" value="1"/>
</dbReference>
<organism evidence="11 12">
    <name type="scientific">Babesia divergens</name>
    <dbReference type="NCBI Taxonomy" id="32595"/>
    <lineage>
        <taxon>Eukaryota</taxon>
        <taxon>Sar</taxon>
        <taxon>Alveolata</taxon>
        <taxon>Apicomplexa</taxon>
        <taxon>Aconoidasida</taxon>
        <taxon>Piroplasmida</taxon>
        <taxon>Babesiidae</taxon>
        <taxon>Babesia</taxon>
    </lineage>
</organism>
<dbReference type="PROSITE" id="PS51192">
    <property type="entry name" value="HELICASE_ATP_BIND_1"/>
    <property type="match status" value="2"/>
</dbReference>
<sequence length="2164" mass="245459">MAEQYERFKRFEYRTNSNLVLQRDAHGPKASETTGEPESLVNRLKYQMGDKVSYAHTKSSSDAKRYQMSANDSGPVKHRRTRLVSGGITDAKSIQDLKKGESVLNIDINGRGQYVPSSVSTRAKYEELLNMLQECLVDQPQEVLKGAFDEVMTHLKTPGLKAEERRRLCEDVVGPVDDDFFYRLYQTSKQLVDFTTDEQTRESTEVADDPAGIAVVFDEDDDDDAEFDMHSVDDEEYEDDQQEESHIQTIRRDEGEYGETDKYYLPISKIDPHWLQRELNLIFGDPNIAVATEKEILSALTIPDIQECENRLVLILKYENFEFAKLVLRNRWKVMYCTRLGQSQTEDEKEAIFDEMRQTQEGIAVLQELEEVHLRRTKEQELAMNVSREATNLARQGKKKTDLDGDEEDMLAEDMASTSNVHVAGQPPVVDLESLAFKDGAQHMTNTKVVLPPDSERVEHKSYDEVIIYPLERPKDMHRKPISHLPEWTHAAFPGMDSLNPVQSAIADIAFGHFEENMLVCAPTGAGKTNVAVLAMLSVLARHMDESGQLNLQDFKIVYISPMKSLVMEQTQSFTQRFAPYGMTVRELTGDMSLTRKQLMETQLLVVTPEKWDVVTRRSGMENTVELLIIDEIHLLHDKRGPVLESIIARTMHNDRKAHVKTRLVGLSATLPNYADIAEFLKVNPERGLFYFGNHYRPVGLEQRYIGIKEKKAVKRYNCMNDVVYERVMEDAGKNQILVFVHSRKETARTAKLIRDMAFKTDSLSIFLHSDSASREILATESEAIKTAELKELIPYGFGIHHAGLPRSDRKLVEDLFSDGHIQLLISTATLSWGVNLPAHTVIIKGTQVYSPEEGCWTELCPLSVQQMMGRAGRPQFDKEGKGIIITAHDKLQFYLSLNNQQLPIESQLVYTLAELLNAEVVLGNVTTRKDAVTWLRDTYFAVRMRKEPRLYGVVSTEDESDDGNEEQTTVDEAMFDTRLESLAHSALIELDKYALVRYERRSGAIKSTPLGRIASLYYLKPPSVKIYIDNMKAELSDSDLLKVFSASAEFKYIPVRDEEKVELASLMEKVPIPVRGHGEDGTSKVAVLLQSYISRFDLDGYALVSEMTFITQNAGRILRALYEIALNNSWSQLAQRLFDLCKMVERRMWSVMLPLRQFKSLPDELIVKLERNNFAWERYYDLSTVELGELCRQPKLGKTLHKLIHLIPKLELQVFVQPMTREMLRVEVSIIPDFQWDPKLHGSNERFWLFVEDGSGERILHSQMFVLFPFTPDNIEEISVFFTVEISQPMCSHYFLRVISEKWLGSSAKLSISFNRLILPDKAHPFTELFDQQPRPVSAMINLPGEQVTLSKSFFRKAFGDTHFNVIQTRVFDALYSQSDSVLLCAPSRSGKFTCAEIAIVRCLCTCENATVVVISPFRSVVAQRLERLREKFGDICKISALVGDVKSDLVAISGATIVVCTPKQWDYVSRRWKSRQCLQSVDLFIVENLELLDDQTVGPEIEMSVSRMRFIAAQLNYATRIIGLCAPISNAHDVGGWLGATAATVFSFKPNSHRTVVPKFTIQSYDQWENETRRFAMFNGTCNSVLSHFRESRPEECSALIFTVDRRFCRLMAMEILLAIEYHDDVREVVQVGDAVMDETLMKLTERERALGKLLEGGVGYIHDGFSAAEIKVMEELFRRNIVKVLVLTASVIWSITVYAPLVVVADITVKATNRPIPQNTYPQIDLSRMLSCAYVPETENASKPHVIVLYETCKRRHLYKLLEDAFPAESCLESRIEELINAEIVQGAVENAQDAIDWLTWTLYYRRLPKNPNFYSLQGTSGQHLSEHLSEIVESALSGLEKVQCVSITDDAVSPLNLGYIAAFYYLRCRTIETFARSVAPDSGRDVIIDILSNADEFADLVMRPRERIGTKQLSEDNIPQKVRELLLAHMSRLPLTNDLQSDQCTVLEKIPALVCALVDVISSNGWLEPALQTMQLSQRLVQALSESDSPLKQLPHVNAQWIKEASELSVGDLFDLMGMEDADRTKLLRNFMPAQASDIASVCNAVQVLDVQCSLSTTQATPQETVQLTLNIEREGELGPVHSPFFPLERFEQWWVVIGEGSTNRLLGIKRLSLPKTNNVVTVEFEAPNEPAIHELTVYVVSDSYVGTDQQQVLSLEVVA</sequence>
<dbReference type="GO" id="GO:0003676">
    <property type="term" value="F:nucleic acid binding"/>
    <property type="evidence" value="ECO:0007669"/>
    <property type="project" value="InterPro"/>
</dbReference>
<dbReference type="GO" id="GO:0005634">
    <property type="term" value="C:nucleus"/>
    <property type="evidence" value="ECO:0007669"/>
    <property type="project" value="TreeGrafter"/>
</dbReference>
<dbReference type="Pfam" id="PF02889">
    <property type="entry name" value="Sec63"/>
    <property type="match status" value="2"/>
</dbReference>
<protein>
    <recommendedName>
        <fullName evidence="7">U5 small nuclear ribonucleoprotein 200 kDa helicase</fullName>
    </recommendedName>
</protein>
<evidence type="ECO:0000256" key="8">
    <source>
        <dbReference type="SAM" id="MobiDB-lite"/>
    </source>
</evidence>
<dbReference type="InterPro" id="IPR011545">
    <property type="entry name" value="DEAD/DEAH_box_helicase_dom"/>
</dbReference>
<dbReference type="FunFam" id="1.10.3380.10:FF:000001">
    <property type="entry name" value="U5 small nuclear ribonucleoprotein helicase"/>
    <property type="match status" value="1"/>
</dbReference>
<dbReference type="Pfam" id="PF00271">
    <property type="entry name" value="Helicase_C"/>
    <property type="match status" value="1"/>
</dbReference>
<dbReference type="Pfam" id="PF00270">
    <property type="entry name" value="DEAD"/>
    <property type="match status" value="2"/>
</dbReference>
<dbReference type="Gene3D" id="1.10.150.20">
    <property type="entry name" value="5' to 3' exonuclease, C-terminal subdomain"/>
    <property type="match status" value="2"/>
</dbReference>
<keyword evidence="5" id="KW-0347">Helicase</keyword>
<dbReference type="InterPro" id="IPR014001">
    <property type="entry name" value="Helicase_ATP-bd"/>
</dbReference>
<keyword evidence="2" id="KW-0677">Repeat</keyword>
<dbReference type="GO" id="GO:0004386">
    <property type="term" value="F:helicase activity"/>
    <property type="evidence" value="ECO:0007669"/>
    <property type="project" value="UniProtKB-KW"/>
</dbReference>
<dbReference type="PANTHER" id="PTHR47961:SF4">
    <property type="entry name" value="ACTIVATING SIGNAL COINTEGRATOR 1 COMPLEX SUBUNIT 3"/>
    <property type="match status" value="1"/>
</dbReference>
<name>A0AAD9G855_BABDI</name>
<dbReference type="FunFam" id="1.10.10.10:FF:000012">
    <property type="entry name" value="U5 small nuclear ribonucleoprotein helicase"/>
    <property type="match status" value="1"/>
</dbReference>
<dbReference type="SUPFAM" id="SSF46785">
    <property type="entry name" value="Winged helix' DNA-binding domain"/>
    <property type="match status" value="2"/>
</dbReference>
<keyword evidence="3" id="KW-0547">Nucleotide-binding</keyword>
<evidence type="ECO:0000256" key="3">
    <source>
        <dbReference type="ARBA" id="ARBA00022741"/>
    </source>
</evidence>
<dbReference type="InterPro" id="IPR004179">
    <property type="entry name" value="Sec63-dom"/>
</dbReference>
<feature type="domain" description="Helicase ATP-binding" evidence="9">
    <location>
        <begin position="1374"/>
        <end position="1548"/>
    </location>
</feature>
<dbReference type="Pfam" id="PF18149">
    <property type="entry name" value="Helicase_PWI"/>
    <property type="match status" value="1"/>
</dbReference>
<comment type="similarity">
    <text evidence="1">Belongs to the helicase family. SKI2 subfamily.</text>
</comment>
<dbReference type="Gene3D" id="1.10.10.10">
    <property type="entry name" value="Winged helix-like DNA-binding domain superfamily/Winged helix DNA-binding domain"/>
    <property type="match status" value="2"/>
</dbReference>
<dbReference type="SMART" id="SM00487">
    <property type="entry name" value="DEXDc"/>
    <property type="match status" value="2"/>
</dbReference>
<dbReference type="InterPro" id="IPR036390">
    <property type="entry name" value="WH_DNA-bd_sf"/>
</dbReference>
<evidence type="ECO:0000313" key="12">
    <source>
        <dbReference type="Proteomes" id="UP001195914"/>
    </source>
</evidence>
<comment type="caution">
    <text evidence="11">The sequence shown here is derived from an EMBL/GenBank/DDBJ whole genome shotgun (WGS) entry which is preliminary data.</text>
</comment>
<evidence type="ECO:0000256" key="2">
    <source>
        <dbReference type="ARBA" id="ARBA00022737"/>
    </source>
</evidence>
<proteinExistence type="inferred from homology"/>
<dbReference type="InterPro" id="IPR001650">
    <property type="entry name" value="Helicase_C-like"/>
</dbReference>
<dbReference type="InterPro" id="IPR041094">
    <property type="entry name" value="Brr2_helicase_PWI"/>
</dbReference>
<dbReference type="SUPFAM" id="SSF52540">
    <property type="entry name" value="P-loop containing nucleoside triphosphate hydrolases"/>
    <property type="match status" value="4"/>
</dbReference>
<dbReference type="InterPro" id="IPR027417">
    <property type="entry name" value="P-loop_NTPase"/>
</dbReference>
<evidence type="ECO:0000256" key="5">
    <source>
        <dbReference type="ARBA" id="ARBA00022806"/>
    </source>
</evidence>
<dbReference type="InterPro" id="IPR050474">
    <property type="entry name" value="Hel308_SKI2-like"/>
</dbReference>
<evidence type="ECO:0000313" key="11">
    <source>
        <dbReference type="EMBL" id="KAK1933540.1"/>
    </source>
</evidence>
<reference evidence="11" key="1">
    <citation type="journal article" date="2014" name="Nucleic Acids Res.">
        <title>The evolutionary dynamics of variant antigen genes in Babesia reveal a history of genomic innovation underlying host-parasite interaction.</title>
        <authorList>
            <person name="Jackson A.P."/>
            <person name="Otto T.D."/>
            <person name="Darby A."/>
            <person name="Ramaprasad A."/>
            <person name="Xia D."/>
            <person name="Echaide I.E."/>
            <person name="Farber M."/>
            <person name="Gahlot S."/>
            <person name="Gamble J."/>
            <person name="Gupta D."/>
            <person name="Gupta Y."/>
            <person name="Jackson L."/>
            <person name="Malandrin L."/>
            <person name="Malas T.B."/>
            <person name="Moussa E."/>
            <person name="Nair M."/>
            <person name="Reid A.J."/>
            <person name="Sanders M."/>
            <person name="Sharma J."/>
            <person name="Tracey A."/>
            <person name="Quail M.A."/>
            <person name="Weir W."/>
            <person name="Wastling J.M."/>
            <person name="Hall N."/>
            <person name="Willadsen P."/>
            <person name="Lingelbach K."/>
            <person name="Shiels B."/>
            <person name="Tait A."/>
            <person name="Berriman M."/>
            <person name="Allred D.R."/>
            <person name="Pain A."/>
        </authorList>
    </citation>
    <scope>NUCLEOTIDE SEQUENCE</scope>
    <source>
        <strain evidence="11">1802A</strain>
    </source>
</reference>
<dbReference type="SUPFAM" id="SSF158702">
    <property type="entry name" value="Sec63 N-terminal domain-like"/>
    <property type="match status" value="2"/>
</dbReference>
<evidence type="ECO:0000256" key="4">
    <source>
        <dbReference type="ARBA" id="ARBA00022801"/>
    </source>
</evidence>
<dbReference type="Gene3D" id="2.60.40.150">
    <property type="entry name" value="C2 domain"/>
    <property type="match status" value="2"/>
</dbReference>
<dbReference type="FunFam" id="1.10.150.20:FF:000004">
    <property type="entry name" value="U5 small nuclear ribonucleoprotein helicase"/>
    <property type="match status" value="1"/>
</dbReference>
<dbReference type="FunFam" id="3.40.50.300:FF:000062">
    <property type="entry name" value="U5 small nuclear ribonucleoprotein helicase"/>
    <property type="match status" value="1"/>
</dbReference>
<dbReference type="GO" id="GO:0006397">
    <property type="term" value="P:mRNA processing"/>
    <property type="evidence" value="ECO:0007669"/>
    <property type="project" value="UniProtKB-ARBA"/>
</dbReference>
<evidence type="ECO:0000256" key="6">
    <source>
        <dbReference type="ARBA" id="ARBA00022840"/>
    </source>
</evidence>
<gene>
    <name evidence="11" type="ORF">X943_004089</name>
</gene>